<keyword evidence="9" id="KW-1003">Cell membrane</keyword>
<dbReference type="GO" id="GO:0001540">
    <property type="term" value="F:amyloid-beta binding"/>
    <property type="evidence" value="ECO:0007669"/>
    <property type="project" value="TreeGrafter"/>
</dbReference>
<dbReference type="GO" id="GO:0042985">
    <property type="term" value="P:negative regulation of amyloid precursor protein biosynthetic process"/>
    <property type="evidence" value="ECO:0007669"/>
    <property type="project" value="TreeGrafter"/>
</dbReference>
<dbReference type="OMA" id="MEFYIEE"/>
<keyword evidence="6" id="KW-0472">Membrane</keyword>
<sequence>MYLATRARRVSTATSVCVFVTALMQRFRGLCKVPVESDSELYNSHKSGNYESLLNLNMPSNEDLSNYLQEQIEIDMEFEKFEQIDVPDFSGGRRGRFIHDFSANKTGIIDLDGHRCFVMPLNRSRVIPPISLFDLVVKMRAGYYEVDTEVVRETMRVVRPRITDYDSLGLYIAHECRRLPTFKLERVTKPIVKRSLASGAQIKFTEFAGSKVMEFYIEEY</sequence>
<keyword evidence="12" id="KW-1185">Reference proteome</keyword>
<proteinExistence type="inferred from homology"/>
<evidence type="ECO:0000256" key="1">
    <source>
        <dbReference type="ARBA" id="ARBA00004606"/>
    </source>
</evidence>
<dbReference type="HOGENOM" id="CLU_1257491_0_0_1"/>
<evidence type="ECO:0000256" key="3">
    <source>
        <dbReference type="ARBA" id="ARBA00022692"/>
    </source>
</evidence>
<evidence type="ECO:0000256" key="8">
    <source>
        <dbReference type="ARBA" id="ARBA00023180"/>
    </source>
</evidence>
<dbReference type="InterPro" id="IPR007084">
    <property type="entry name" value="BRICHOS_dom"/>
</dbReference>
<evidence type="ECO:0000256" key="4">
    <source>
        <dbReference type="ARBA" id="ARBA00022968"/>
    </source>
</evidence>
<accession>T1JMK4</accession>
<protein>
    <recommendedName>
        <fullName evidence="9">Integral membrane protein 2</fullName>
    </recommendedName>
</protein>
<dbReference type="EnsemblMetazoa" id="SMAR015084-RA">
    <property type="protein sequence ID" value="SMAR015084-PA"/>
    <property type="gene ID" value="SMAR015084"/>
</dbReference>
<dbReference type="PANTHER" id="PTHR10962:SF1">
    <property type="entry name" value="INTEGRAL MEMBRANE PROTEIN 2"/>
    <property type="match status" value="1"/>
</dbReference>
<dbReference type="PhylomeDB" id="T1JMK4"/>
<organism evidence="11 12">
    <name type="scientific">Strigamia maritima</name>
    <name type="common">European centipede</name>
    <name type="synonym">Geophilus maritimus</name>
    <dbReference type="NCBI Taxonomy" id="126957"/>
    <lineage>
        <taxon>Eukaryota</taxon>
        <taxon>Metazoa</taxon>
        <taxon>Ecdysozoa</taxon>
        <taxon>Arthropoda</taxon>
        <taxon>Myriapoda</taxon>
        <taxon>Chilopoda</taxon>
        <taxon>Pleurostigmophora</taxon>
        <taxon>Geophilomorpha</taxon>
        <taxon>Linotaeniidae</taxon>
        <taxon>Strigamia</taxon>
    </lineage>
</organism>
<dbReference type="GO" id="GO:0070062">
    <property type="term" value="C:extracellular exosome"/>
    <property type="evidence" value="ECO:0007669"/>
    <property type="project" value="TreeGrafter"/>
</dbReference>
<keyword evidence="5" id="KW-1133">Transmembrane helix</keyword>
<reference evidence="11" key="2">
    <citation type="submission" date="2015-02" db="UniProtKB">
        <authorList>
            <consortium name="EnsemblMetazoa"/>
        </authorList>
    </citation>
    <scope>IDENTIFICATION</scope>
</reference>
<dbReference type="GO" id="GO:0005794">
    <property type="term" value="C:Golgi apparatus"/>
    <property type="evidence" value="ECO:0007669"/>
    <property type="project" value="TreeGrafter"/>
</dbReference>
<keyword evidence="3" id="KW-0812">Transmembrane</keyword>
<evidence type="ECO:0000259" key="10">
    <source>
        <dbReference type="PROSITE" id="PS50869"/>
    </source>
</evidence>
<keyword evidence="7" id="KW-1015">Disulfide bond</keyword>
<evidence type="ECO:0000313" key="12">
    <source>
        <dbReference type="Proteomes" id="UP000014500"/>
    </source>
</evidence>
<evidence type="ECO:0000256" key="2">
    <source>
        <dbReference type="ARBA" id="ARBA00006794"/>
    </source>
</evidence>
<evidence type="ECO:0000256" key="9">
    <source>
        <dbReference type="RuleBase" id="RU367061"/>
    </source>
</evidence>
<dbReference type="Pfam" id="PF04089">
    <property type="entry name" value="BRICHOS"/>
    <property type="match status" value="1"/>
</dbReference>
<evidence type="ECO:0000256" key="5">
    <source>
        <dbReference type="ARBA" id="ARBA00022989"/>
    </source>
</evidence>
<dbReference type="InterPro" id="IPR040145">
    <property type="entry name" value="ITM2"/>
</dbReference>
<dbReference type="AlphaFoldDB" id="T1JMK4"/>
<reference evidence="12" key="1">
    <citation type="submission" date="2011-05" db="EMBL/GenBank/DDBJ databases">
        <authorList>
            <person name="Richards S.R."/>
            <person name="Qu J."/>
            <person name="Jiang H."/>
            <person name="Jhangiani S.N."/>
            <person name="Agravi P."/>
            <person name="Goodspeed R."/>
            <person name="Gross S."/>
            <person name="Mandapat C."/>
            <person name="Jackson L."/>
            <person name="Mathew T."/>
            <person name="Pu L."/>
            <person name="Thornton R."/>
            <person name="Saada N."/>
            <person name="Wilczek-Boney K.B."/>
            <person name="Lee S."/>
            <person name="Kovar C."/>
            <person name="Wu Y."/>
            <person name="Scherer S.E."/>
            <person name="Worley K.C."/>
            <person name="Muzny D.M."/>
            <person name="Gibbs R."/>
        </authorList>
    </citation>
    <scope>NUCLEOTIDE SEQUENCE</scope>
    <source>
        <strain evidence="12">Brora</strain>
    </source>
</reference>
<dbReference type="PANTHER" id="PTHR10962">
    <property type="entry name" value="INTEGRAL TRANSMEMBRANE PROTEIN 2"/>
    <property type="match status" value="1"/>
</dbReference>
<evidence type="ECO:0000256" key="6">
    <source>
        <dbReference type="ARBA" id="ARBA00023136"/>
    </source>
</evidence>
<dbReference type="STRING" id="126957.T1JMK4"/>
<evidence type="ECO:0000313" key="11">
    <source>
        <dbReference type="EnsemblMetazoa" id="SMAR015084-PA"/>
    </source>
</evidence>
<evidence type="ECO:0000256" key="7">
    <source>
        <dbReference type="ARBA" id="ARBA00023157"/>
    </source>
</evidence>
<feature type="domain" description="BRICHOS" evidence="10">
    <location>
        <begin position="89"/>
        <end position="184"/>
    </location>
</feature>
<name>T1JMK4_STRMM</name>
<comment type="similarity">
    <text evidence="2 9">Belongs to the ITM2 family.</text>
</comment>
<dbReference type="EMBL" id="JH431849">
    <property type="status" value="NOT_ANNOTATED_CDS"/>
    <property type="molecule type" value="Genomic_DNA"/>
</dbReference>
<keyword evidence="8" id="KW-0325">Glycoprotein</keyword>
<dbReference type="SMART" id="SM01039">
    <property type="entry name" value="BRICHOS"/>
    <property type="match status" value="1"/>
</dbReference>
<dbReference type="GO" id="GO:0005886">
    <property type="term" value="C:plasma membrane"/>
    <property type="evidence" value="ECO:0007669"/>
    <property type="project" value="UniProtKB-UniRule"/>
</dbReference>
<dbReference type="eggNOG" id="KOG4681">
    <property type="taxonomic scope" value="Eukaryota"/>
</dbReference>
<dbReference type="Proteomes" id="UP000014500">
    <property type="component" value="Unassembled WGS sequence"/>
</dbReference>
<keyword evidence="4 9" id="KW-0735">Signal-anchor</keyword>
<dbReference type="PROSITE" id="PS50869">
    <property type="entry name" value="BRICHOS"/>
    <property type="match status" value="1"/>
</dbReference>
<comment type="subcellular location">
    <subcellularLocation>
        <location evidence="1 9">Membrane</location>
        <topology evidence="1 9">Single-pass type II membrane protein</topology>
    </subcellularLocation>
</comment>